<dbReference type="Proteomes" id="UP000188836">
    <property type="component" value="Unassembled WGS sequence"/>
</dbReference>
<protein>
    <submittedName>
        <fullName evidence="1">Uncharacterized protein</fullName>
    </submittedName>
</protein>
<dbReference type="RefSeq" id="WP_077114650.1">
    <property type="nucleotide sequence ID" value="NZ_LOKT01000001.1"/>
</dbReference>
<sequence>MSADDVARVFAIEDKVERLKAATDGVAAAQQTINELTRIRRAVIRELHAEGWTFARIGAAAGLSRARIHQVSTQGPAPEGLFFGHGPLTVLVPDSRAGRLIGAPDPAAAPRLAELLQELGFAVTVEHFAPGRPIDLQRDGLIVLGGPELSPSLRQLIAADPRLRRAVARIGDGRRGIEDRAARRIYRPSGSAPHDIAYLARLPSPNGRGSVLVIDGLHPPGSLGAVRLLATRLATLHERAGTRRFSTLIGVRYDRGTGEPIDADLLTPVYRHGPVDMRAHRLQHRR</sequence>
<dbReference type="AlphaFoldDB" id="A0A1V2TMF4"/>
<dbReference type="STRING" id="1538463.B0T36_00255"/>
<organism evidence="1 2">
    <name type="scientific">Nocardia donostiensis</name>
    <dbReference type="NCBI Taxonomy" id="1538463"/>
    <lineage>
        <taxon>Bacteria</taxon>
        <taxon>Bacillati</taxon>
        <taxon>Actinomycetota</taxon>
        <taxon>Actinomycetes</taxon>
        <taxon>Mycobacteriales</taxon>
        <taxon>Nocardiaceae</taxon>
        <taxon>Nocardia</taxon>
    </lineage>
</organism>
<dbReference type="OrthoDB" id="3681249at2"/>
<reference evidence="1 2" key="1">
    <citation type="journal article" date="2016" name="Antonie Van Leeuwenhoek">
        <title>Nocardia donostiensis sp. nov., isolated from human respiratory specimens.</title>
        <authorList>
            <person name="Ercibengoa M."/>
            <person name="Bell M."/>
            <person name="Marimon J.M."/>
            <person name="Humrighouse B."/>
            <person name="Klenk H.P."/>
            <person name="Potter G."/>
            <person name="Perez-Trallero E."/>
        </authorList>
    </citation>
    <scope>NUCLEOTIDE SEQUENCE [LARGE SCALE GENOMIC DNA]</scope>
    <source>
        <strain evidence="1 2">X1655</strain>
    </source>
</reference>
<gene>
    <name evidence="1" type="ORF">B0T46_01930</name>
</gene>
<name>A0A1V2TMF4_9NOCA</name>
<accession>A0A1V2TMF4</accession>
<evidence type="ECO:0000313" key="2">
    <source>
        <dbReference type="Proteomes" id="UP000188836"/>
    </source>
</evidence>
<evidence type="ECO:0000313" key="1">
    <source>
        <dbReference type="EMBL" id="ONM50668.1"/>
    </source>
</evidence>
<dbReference type="EMBL" id="MUMY01000001">
    <property type="protein sequence ID" value="ONM50668.1"/>
    <property type="molecule type" value="Genomic_DNA"/>
</dbReference>
<proteinExistence type="predicted"/>
<comment type="caution">
    <text evidence="1">The sequence shown here is derived from an EMBL/GenBank/DDBJ whole genome shotgun (WGS) entry which is preliminary data.</text>
</comment>
<keyword evidence="2" id="KW-1185">Reference proteome</keyword>